<evidence type="ECO:0000313" key="3">
    <source>
        <dbReference type="EMBL" id="KAK4203382.1"/>
    </source>
</evidence>
<protein>
    <submittedName>
        <fullName evidence="3">Uncharacterized protein</fullName>
    </submittedName>
</protein>
<organism evidence="3 4">
    <name type="scientific">Triangularia verruculosa</name>
    <dbReference type="NCBI Taxonomy" id="2587418"/>
    <lineage>
        <taxon>Eukaryota</taxon>
        <taxon>Fungi</taxon>
        <taxon>Dikarya</taxon>
        <taxon>Ascomycota</taxon>
        <taxon>Pezizomycotina</taxon>
        <taxon>Sordariomycetes</taxon>
        <taxon>Sordariomycetidae</taxon>
        <taxon>Sordariales</taxon>
        <taxon>Podosporaceae</taxon>
        <taxon>Triangularia</taxon>
    </lineage>
</organism>
<sequence>MDERPQREAILAYIVLNTIMVILIACFGITLFNDQPWGMKDRVRKRLGWKGTSVRASTTNLPLPLSSPRVARNRAQSISTVNLDGGDVTRSRIPGYSHRDDGETARSSIHNDGGRNFLVPDPVTMWLSRIQSHGSTA</sequence>
<keyword evidence="4" id="KW-1185">Reference proteome</keyword>
<dbReference type="Proteomes" id="UP001303160">
    <property type="component" value="Unassembled WGS sequence"/>
</dbReference>
<reference evidence="3" key="1">
    <citation type="journal article" date="2023" name="Mol. Phylogenet. Evol.">
        <title>Genome-scale phylogeny and comparative genomics of the fungal order Sordariales.</title>
        <authorList>
            <person name="Hensen N."/>
            <person name="Bonometti L."/>
            <person name="Westerberg I."/>
            <person name="Brannstrom I.O."/>
            <person name="Guillou S."/>
            <person name="Cros-Aarteil S."/>
            <person name="Calhoun S."/>
            <person name="Haridas S."/>
            <person name="Kuo A."/>
            <person name="Mondo S."/>
            <person name="Pangilinan J."/>
            <person name="Riley R."/>
            <person name="LaButti K."/>
            <person name="Andreopoulos B."/>
            <person name="Lipzen A."/>
            <person name="Chen C."/>
            <person name="Yan M."/>
            <person name="Daum C."/>
            <person name="Ng V."/>
            <person name="Clum A."/>
            <person name="Steindorff A."/>
            <person name="Ohm R.A."/>
            <person name="Martin F."/>
            <person name="Silar P."/>
            <person name="Natvig D.O."/>
            <person name="Lalanne C."/>
            <person name="Gautier V."/>
            <person name="Ament-Velasquez S.L."/>
            <person name="Kruys A."/>
            <person name="Hutchinson M.I."/>
            <person name="Powell A.J."/>
            <person name="Barry K."/>
            <person name="Miller A.N."/>
            <person name="Grigoriev I.V."/>
            <person name="Debuchy R."/>
            <person name="Gladieux P."/>
            <person name="Hiltunen Thoren M."/>
            <person name="Johannesson H."/>
        </authorList>
    </citation>
    <scope>NUCLEOTIDE SEQUENCE</scope>
    <source>
        <strain evidence="3">CBS 315.58</strain>
    </source>
</reference>
<feature type="transmembrane region" description="Helical" evidence="2">
    <location>
        <begin position="12"/>
        <end position="32"/>
    </location>
</feature>
<gene>
    <name evidence="3" type="ORF">QBC40DRAFT_293782</name>
</gene>
<keyword evidence="2" id="KW-1133">Transmembrane helix</keyword>
<dbReference type="PROSITE" id="PS51257">
    <property type="entry name" value="PROKAR_LIPOPROTEIN"/>
    <property type="match status" value="1"/>
</dbReference>
<dbReference type="EMBL" id="MU863889">
    <property type="protein sequence ID" value="KAK4203382.1"/>
    <property type="molecule type" value="Genomic_DNA"/>
</dbReference>
<proteinExistence type="predicted"/>
<feature type="region of interest" description="Disordered" evidence="1">
    <location>
        <begin position="89"/>
        <end position="113"/>
    </location>
</feature>
<keyword evidence="2" id="KW-0812">Transmembrane</keyword>
<name>A0AAN6XTA9_9PEZI</name>
<evidence type="ECO:0000256" key="1">
    <source>
        <dbReference type="SAM" id="MobiDB-lite"/>
    </source>
</evidence>
<evidence type="ECO:0000256" key="2">
    <source>
        <dbReference type="SAM" id="Phobius"/>
    </source>
</evidence>
<comment type="caution">
    <text evidence="3">The sequence shown here is derived from an EMBL/GenBank/DDBJ whole genome shotgun (WGS) entry which is preliminary data.</text>
</comment>
<reference evidence="3" key="2">
    <citation type="submission" date="2023-05" db="EMBL/GenBank/DDBJ databases">
        <authorList>
            <consortium name="Lawrence Berkeley National Laboratory"/>
            <person name="Steindorff A."/>
            <person name="Hensen N."/>
            <person name="Bonometti L."/>
            <person name="Westerberg I."/>
            <person name="Brannstrom I.O."/>
            <person name="Guillou S."/>
            <person name="Cros-Aarteil S."/>
            <person name="Calhoun S."/>
            <person name="Haridas S."/>
            <person name="Kuo A."/>
            <person name="Mondo S."/>
            <person name="Pangilinan J."/>
            <person name="Riley R."/>
            <person name="Labutti K."/>
            <person name="Andreopoulos B."/>
            <person name="Lipzen A."/>
            <person name="Chen C."/>
            <person name="Yanf M."/>
            <person name="Daum C."/>
            <person name="Ng V."/>
            <person name="Clum A."/>
            <person name="Ohm R."/>
            <person name="Martin F."/>
            <person name="Silar P."/>
            <person name="Natvig D."/>
            <person name="Lalanne C."/>
            <person name="Gautier V."/>
            <person name="Ament-Velasquez S.L."/>
            <person name="Kruys A."/>
            <person name="Hutchinson M.I."/>
            <person name="Powell A.J."/>
            <person name="Barry K."/>
            <person name="Miller A.N."/>
            <person name="Grigoriev I.V."/>
            <person name="Debuchy R."/>
            <person name="Gladieux P."/>
            <person name="Thoren M.H."/>
            <person name="Johannesson H."/>
        </authorList>
    </citation>
    <scope>NUCLEOTIDE SEQUENCE</scope>
    <source>
        <strain evidence="3">CBS 315.58</strain>
    </source>
</reference>
<evidence type="ECO:0000313" key="4">
    <source>
        <dbReference type="Proteomes" id="UP001303160"/>
    </source>
</evidence>
<keyword evidence="2" id="KW-0472">Membrane</keyword>
<dbReference type="AlphaFoldDB" id="A0AAN6XTA9"/>
<accession>A0AAN6XTA9</accession>